<reference evidence="1" key="3">
    <citation type="submission" date="2020-06" db="EMBL/GenBank/DDBJ databases">
        <title>Helianthus annuus Genome sequencing and assembly Release 2.</title>
        <authorList>
            <person name="Gouzy J."/>
            <person name="Langlade N."/>
            <person name="Munos S."/>
        </authorList>
    </citation>
    <scope>NUCLEOTIDE SEQUENCE</scope>
    <source>
        <tissue evidence="1">Leaves</tissue>
    </source>
</reference>
<name>A0A251TI53_HELAN</name>
<dbReference type="Proteomes" id="UP000215914">
    <property type="component" value="Chromosome 10"/>
</dbReference>
<gene>
    <name evidence="2" type="ORF">HannXRQ_Chr10g0291741</name>
    <name evidence="1" type="ORF">HanXRQr2_Chr10g0443941</name>
</gene>
<sequence>MRKSNLGNSSCHTVLVFIDASYSHPYIPLSDIESSKCYHQFLQLNRSLQLGFMIESLQLQRNSILMIQTKH</sequence>
<evidence type="ECO:0000313" key="3">
    <source>
        <dbReference type="Proteomes" id="UP000215914"/>
    </source>
</evidence>
<evidence type="ECO:0000313" key="2">
    <source>
        <dbReference type="EMBL" id="OTG10805.1"/>
    </source>
</evidence>
<dbReference type="InParanoid" id="A0A251TI53"/>
<protein>
    <submittedName>
        <fullName evidence="2">Uncharacterized protein</fullName>
    </submittedName>
</protein>
<proteinExistence type="predicted"/>
<keyword evidence="3" id="KW-1185">Reference proteome</keyword>
<reference evidence="2" key="2">
    <citation type="submission" date="2017-02" db="EMBL/GenBank/DDBJ databases">
        <title>Sunflower complete genome.</title>
        <authorList>
            <person name="Langlade N."/>
            <person name="Munos S."/>
        </authorList>
    </citation>
    <scope>NUCLEOTIDE SEQUENCE [LARGE SCALE GENOMIC DNA]</scope>
    <source>
        <tissue evidence="2">Leaves</tissue>
    </source>
</reference>
<dbReference type="Gramene" id="mRNA:HanXRQr2_Chr10g0443941">
    <property type="protein sequence ID" value="CDS:HanXRQr2_Chr10g0443941.1"/>
    <property type="gene ID" value="HanXRQr2_Chr10g0443941"/>
</dbReference>
<evidence type="ECO:0000313" key="1">
    <source>
        <dbReference type="EMBL" id="KAF5786684.1"/>
    </source>
</evidence>
<dbReference type="EMBL" id="MNCJ02000325">
    <property type="protein sequence ID" value="KAF5786684.1"/>
    <property type="molecule type" value="Genomic_DNA"/>
</dbReference>
<dbReference type="AlphaFoldDB" id="A0A251TI53"/>
<organism evidence="2 3">
    <name type="scientific">Helianthus annuus</name>
    <name type="common">Common sunflower</name>
    <dbReference type="NCBI Taxonomy" id="4232"/>
    <lineage>
        <taxon>Eukaryota</taxon>
        <taxon>Viridiplantae</taxon>
        <taxon>Streptophyta</taxon>
        <taxon>Embryophyta</taxon>
        <taxon>Tracheophyta</taxon>
        <taxon>Spermatophyta</taxon>
        <taxon>Magnoliopsida</taxon>
        <taxon>eudicotyledons</taxon>
        <taxon>Gunneridae</taxon>
        <taxon>Pentapetalae</taxon>
        <taxon>asterids</taxon>
        <taxon>campanulids</taxon>
        <taxon>Asterales</taxon>
        <taxon>Asteraceae</taxon>
        <taxon>Asteroideae</taxon>
        <taxon>Heliantheae alliance</taxon>
        <taxon>Heliantheae</taxon>
        <taxon>Helianthus</taxon>
    </lineage>
</organism>
<dbReference type="EMBL" id="CM007899">
    <property type="protein sequence ID" value="OTG10805.1"/>
    <property type="molecule type" value="Genomic_DNA"/>
</dbReference>
<reference evidence="1 3" key="1">
    <citation type="journal article" date="2017" name="Nature">
        <title>The sunflower genome provides insights into oil metabolism, flowering and Asterid evolution.</title>
        <authorList>
            <person name="Badouin H."/>
            <person name="Gouzy J."/>
            <person name="Grassa C.J."/>
            <person name="Murat F."/>
            <person name="Staton S.E."/>
            <person name="Cottret L."/>
            <person name="Lelandais-Briere C."/>
            <person name="Owens G.L."/>
            <person name="Carrere S."/>
            <person name="Mayjonade B."/>
            <person name="Legrand L."/>
            <person name="Gill N."/>
            <person name="Kane N.C."/>
            <person name="Bowers J.E."/>
            <person name="Hubner S."/>
            <person name="Bellec A."/>
            <person name="Berard A."/>
            <person name="Berges H."/>
            <person name="Blanchet N."/>
            <person name="Boniface M.C."/>
            <person name="Brunel D."/>
            <person name="Catrice O."/>
            <person name="Chaidir N."/>
            <person name="Claudel C."/>
            <person name="Donnadieu C."/>
            <person name="Faraut T."/>
            <person name="Fievet G."/>
            <person name="Helmstetter N."/>
            <person name="King M."/>
            <person name="Knapp S.J."/>
            <person name="Lai Z."/>
            <person name="Le Paslier M.C."/>
            <person name="Lippi Y."/>
            <person name="Lorenzon L."/>
            <person name="Mandel J.R."/>
            <person name="Marage G."/>
            <person name="Marchand G."/>
            <person name="Marquand E."/>
            <person name="Bret-Mestries E."/>
            <person name="Morien E."/>
            <person name="Nambeesan S."/>
            <person name="Nguyen T."/>
            <person name="Pegot-Espagnet P."/>
            <person name="Pouilly N."/>
            <person name="Raftis F."/>
            <person name="Sallet E."/>
            <person name="Schiex T."/>
            <person name="Thomas J."/>
            <person name="Vandecasteele C."/>
            <person name="Vares D."/>
            <person name="Vear F."/>
            <person name="Vautrin S."/>
            <person name="Crespi M."/>
            <person name="Mangin B."/>
            <person name="Burke J.M."/>
            <person name="Salse J."/>
            <person name="Munos S."/>
            <person name="Vincourt P."/>
            <person name="Rieseberg L.H."/>
            <person name="Langlade N.B."/>
        </authorList>
    </citation>
    <scope>NUCLEOTIDE SEQUENCE [LARGE SCALE GENOMIC DNA]</scope>
    <source>
        <strain evidence="3">cv. SF193</strain>
        <tissue evidence="1">Leaves</tissue>
    </source>
</reference>
<accession>A0A251TI53</accession>